<dbReference type="InterPro" id="IPR008018">
    <property type="entry name" value="Phage_tail_attach_FII"/>
</dbReference>
<reference evidence="1 2" key="1">
    <citation type="submission" date="2022-01" db="EMBL/GenBank/DDBJ databases">
        <title>Dethiosulfovibrio faecalis sp. nov., a novel proteolytic, non-sulfur-reducing bacterium isolated from a marine aquaculture solid waste bioreactor.</title>
        <authorList>
            <person name="Grabowski S."/>
            <person name="Apolinario E."/>
            <person name="Schneider N."/>
            <person name="Marshall C.W."/>
            <person name="Sowers K.R."/>
        </authorList>
    </citation>
    <scope>NUCLEOTIDE SEQUENCE [LARGE SCALE GENOMIC DNA]</scope>
    <source>
        <strain evidence="1 2">DSM 12537</strain>
    </source>
</reference>
<dbReference type="Pfam" id="PF05354">
    <property type="entry name" value="Phage_attach"/>
    <property type="match status" value="1"/>
</dbReference>
<evidence type="ECO:0000313" key="1">
    <source>
        <dbReference type="EMBL" id="MCF4143586.1"/>
    </source>
</evidence>
<name>A0ABS9EQX9_9BACT</name>
<proteinExistence type="predicted"/>
<dbReference type="EMBL" id="JAKGUD010000019">
    <property type="protein sequence ID" value="MCF4143586.1"/>
    <property type="molecule type" value="Genomic_DNA"/>
</dbReference>
<gene>
    <name evidence="1" type="ORF">L2W38_12285</name>
</gene>
<dbReference type="RefSeq" id="WP_236100322.1">
    <property type="nucleotide sequence ID" value="NZ_JAKGUD010000019.1"/>
</dbReference>
<sequence length="104" mass="11194">MASFRDHLASAAESLMAGDLAETVFYNGVEIRAIVRRGRSAQDGTGFSSEGSSTEGTIRVKLSDVTPEEGDIVEISGEGWSVVREISRTVATVLLEVRTDRSVF</sequence>
<accession>A0ABS9EQX9</accession>
<protein>
    <submittedName>
        <fullName evidence="1">Uncharacterized protein</fullName>
    </submittedName>
</protein>
<comment type="caution">
    <text evidence="1">The sequence shown here is derived from an EMBL/GenBank/DDBJ whole genome shotgun (WGS) entry which is preliminary data.</text>
</comment>
<organism evidence="1 2">
    <name type="scientific">Dethiosulfovibrio marinus</name>
    <dbReference type="NCBI Taxonomy" id="133532"/>
    <lineage>
        <taxon>Bacteria</taxon>
        <taxon>Thermotogati</taxon>
        <taxon>Synergistota</taxon>
        <taxon>Synergistia</taxon>
        <taxon>Synergistales</taxon>
        <taxon>Dethiosulfovibrionaceae</taxon>
        <taxon>Dethiosulfovibrio</taxon>
    </lineage>
</organism>
<keyword evidence="2" id="KW-1185">Reference proteome</keyword>
<evidence type="ECO:0000313" key="2">
    <source>
        <dbReference type="Proteomes" id="UP001200430"/>
    </source>
</evidence>
<dbReference type="Proteomes" id="UP001200430">
    <property type="component" value="Unassembled WGS sequence"/>
</dbReference>